<dbReference type="AlphaFoldDB" id="A0A1G9KH81"/>
<dbReference type="InterPro" id="IPR013249">
    <property type="entry name" value="RNA_pol_sigma70_r4_t2"/>
</dbReference>
<name>A0A1G9KH81_9BACT</name>
<evidence type="ECO:0000256" key="2">
    <source>
        <dbReference type="ARBA" id="ARBA00023015"/>
    </source>
</evidence>
<keyword evidence="3" id="KW-0731">Sigma factor</keyword>
<dbReference type="InterPro" id="IPR036388">
    <property type="entry name" value="WH-like_DNA-bd_sf"/>
</dbReference>
<dbReference type="InterPro" id="IPR013325">
    <property type="entry name" value="RNA_pol_sigma_r2"/>
</dbReference>
<dbReference type="GO" id="GO:0006352">
    <property type="term" value="P:DNA-templated transcription initiation"/>
    <property type="evidence" value="ECO:0007669"/>
    <property type="project" value="InterPro"/>
</dbReference>
<dbReference type="Pfam" id="PF04542">
    <property type="entry name" value="Sigma70_r2"/>
    <property type="match status" value="1"/>
</dbReference>
<accession>A0A1G9KH81</accession>
<dbReference type="EMBL" id="FNFO01000006">
    <property type="protein sequence ID" value="SDL49260.1"/>
    <property type="molecule type" value="Genomic_DNA"/>
</dbReference>
<comment type="similarity">
    <text evidence="1">Belongs to the sigma-70 factor family. ECF subfamily.</text>
</comment>
<evidence type="ECO:0000256" key="4">
    <source>
        <dbReference type="ARBA" id="ARBA00023163"/>
    </source>
</evidence>
<dbReference type="InterPro" id="IPR014284">
    <property type="entry name" value="RNA_pol_sigma-70_dom"/>
</dbReference>
<proteinExistence type="inferred from homology"/>
<sequence length="189" mass="22654">MPEYESEEAVWRAFRQGDRAAFQQLYHRFANVLFNYGSKFTADRDLVRDAIQELFLRLWRDRTRLGDTTSVKYYLFKALRRDLVRALQRKARFVAEASLSGPAFAIEYAHEVALMQEELWQEQQDRLNLGLEQLSPRQREAIFLRFYENLSYQEVAEVMSITPKSTYKIIYKAIEMLQKHFKVFCLWLF</sequence>
<dbReference type="InterPro" id="IPR039425">
    <property type="entry name" value="RNA_pol_sigma-70-like"/>
</dbReference>
<evidence type="ECO:0000313" key="8">
    <source>
        <dbReference type="Proteomes" id="UP000198510"/>
    </source>
</evidence>
<feature type="domain" description="RNA polymerase sigma-70 region 2" evidence="5">
    <location>
        <begin position="25"/>
        <end position="92"/>
    </location>
</feature>
<dbReference type="GO" id="GO:0016987">
    <property type="term" value="F:sigma factor activity"/>
    <property type="evidence" value="ECO:0007669"/>
    <property type="project" value="UniProtKB-KW"/>
</dbReference>
<reference evidence="7 8" key="1">
    <citation type="submission" date="2016-10" db="EMBL/GenBank/DDBJ databases">
        <authorList>
            <person name="de Groot N.N."/>
        </authorList>
    </citation>
    <scope>NUCLEOTIDE SEQUENCE [LARGE SCALE GENOMIC DNA]</scope>
    <source>
        <strain evidence="7 8">DSM 25186</strain>
    </source>
</reference>
<evidence type="ECO:0000259" key="5">
    <source>
        <dbReference type="Pfam" id="PF04542"/>
    </source>
</evidence>
<protein>
    <submittedName>
        <fullName evidence="7">RNA polymerase sigma factor, sigma-70 family</fullName>
    </submittedName>
</protein>
<dbReference type="SUPFAM" id="SSF88946">
    <property type="entry name" value="Sigma2 domain of RNA polymerase sigma factors"/>
    <property type="match status" value="1"/>
</dbReference>
<dbReference type="Proteomes" id="UP000198510">
    <property type="component" value="Unassembled WGS sequence"/>
</dbReference>
<dbReference type="Gene3D" id="1.10.10.10">
    <property type="entry name" value="Winged helix-like DNA-binding domain superfamily/Winged helix DNA-binding domain"/>
    <property type="match status" value="1"/>
</dbReference>
<evidence type="ECO:0000256" key="1">
    <source>
        <dbReference type="ARBA" id="ARBA00010641"/>
    </source>
</evidence>
<gene>
    <name evidence="7" type="ORF">SAMN05421823_106165</name>
</gene>
<dbReference type="PANTHER" id="PTHR43133:SF46">
    <property type="entry name" value="RNA POLYMERASE SIGMA-70 FACTOR ECF SUBFAMILY"/>
    <property type="match status" value="1"/>
</dbReference>
<keyword evidence="4" id="KW-0804">Transcription</keyword>
<dbReference type="PANTHER" id="PTHR43133">
    <property type="entry name" value="RNA POLYMERASE ECF-TYPE SIGMA FACTO"/>
    <property type="match status" value="1"/>
</dbReference>
<organism evidence="7 8">
    <name type="scientific">Catalinimonas alkaloidigena</name>
    <dbReference type="NCBI Taxonomy" id="1075417"/>
    <lineage>
        <taxon>Bacteria</taxon>
        <taxon>Pseudomonadati</taxon>
        <taxon>Bacteroidota</taxon>
        <taxon>Cytophagia</taxon>
        <taxon>Cytophagales</taxon>
        <taxon>Catalimonadaceae</taxon>
        <taxon>Catalinimonas</taxon>
    </lineage>
</organism>
<dbReference type="Pfam" id="PF08281">
    <property type="entry name" value="Sigma70_r4_2"/>
    <property type="match status" value="1"/>
</dbReference>
<dbReference type="InterPro" id="IPR007627">
    <property type="entry name" value="RNA_pol_sigma70_r2"/>
</dbReference>
<dbReference type="InterPro" id="IPR013324">
    <property type="entry name" value="RNA_pol_sigma_r3/r4-like"/>
</dbReference>
<dbReference type="SUPFAM" id="SSF88659">
    <property type="entry name" value="Sigma3 and sigma4 domains of RNA polymerase sigma factors"/>
    <property type="match status" value="1"/>
</dbReference>
<keyword evidence="2" id="KW-0805">Transcription regulation</keyword>
<dbReference type="CDD" id="cd06171">
    <property type="entry name" value="Sigma70_r4"/>
    <property type="match status" value="1"/>
</dbReference>
<dbReference type="Gene3D" id="1.10.1740.10">
    <property type="match status" value="1"/>
</dbReference>
<dbReference type="NCBIfam" id="TIGR02937">
    <property type="entry name" value="sigma70-ECF"/>
    <property type="match status" value="1"/>
</dbReference>
<evidence type="ECO:0000256" key="3">
    <source>
        <dbReference type="ARBA" id="ARBA00023082"/>
    </source>
</evidence>
<dbReference type="GO" id="GO:0003677">
    <property type="term" value="F:DNA binding"/>
    <property type="evidence" value="ECO:0007669"/>
    <property type="project" value="InterPro"/>
</dbReference>
<evidence type="ECO:0000259" key="6">
    <source>
        <dbReference type="Pfam" id="PF08281"/>
    </source>
</evidence>
<dbReference type="STRING" id="1075417.SAMN05421823_106165"/>
<keyword evidence="8" id="KW-1185">Reference proteome</keyword>
<feature type="domain" description="RNA polymerase sigma factor 70 region 4 type 2" evidence="6">
    <location>
        <begin position="131"/>
        <end position="175"/>
    </location>
</feature>
<evidence type="ECO:0000313" key="7">
    <source>
        <dbReference type="EMBL" id="SDL49260.1"/>
    </source>
</evidence>